<keyword evidence="1" id="KW-0808">Transferase</keyword>
<protein>
    <submittedName>
        <fullName evidence="1">Glycosyltransferase family 4 protein</fullName>
    </submittedName>
</protein>
<dbReference type="PANTHER" id="PTHR12526">
    <property type="entry name" value="GLYCOSYLTRANSFERASE"/>
    <property type="match status" value="1"/>
</dbReference>
<dbReference type="PANTHER" id="PTHR12526:SF630">
    <property type="entry name" value="GLYCOSYLTRANSFERASE"/>
    <property type="match status" value="1"/>
</dbReference>
<organism evidence="1 2">
    <name type="scientific">Marine Group I thaumarchaeote</name>
    <dbReference type="NCBI Taxonomy" id="2511932"/>
    <lineage>
        <taxon>Archaea</taxon>
        <taxon>Nitrososphaerota</taxon>
        <taxon>Marine Group I</taxon>
    </lineage>
</organism>
<dbReference type="Pfam" id="PF13692">
    <property type="entry name" value="Glyco_trans_1_4"/>
    <property type="match status" value="1"/>
</dbReference>
<comment type="caution">
    <text evidence="1">The sequence shown here is derived from an EMBL/GenBank/DDBJ whole genome shotgun (WGS) entry which is preliminary data.</text>
</comment>
<dbReference type="Proteomes" id="UP000534207">
    <property type="component" value="Unassembled WGS sequence"/>
</dbReference>
<dbReference type="GO" id="GO:0016740">
    <property type="term" value="F:transferase activity"/>
    <property type="evidence" value="ECO:0007669"/>
    <property type="project" value="UniProtKB-KW"/>
</dbReference>
<dbReference type="CDD" id="cd03801">
    <property type="entry name" value="GT4_PimA-like"/>
    <property type="match status" value="1"/>
</dbReference>
<name>A0A7K4NTJ6_9ARCH</name>
<evidence type="ECO:0000313" key="1">
    <source>
        <dbReference type="EMBL" id="NWK06359.1"/>
    </source>
</evidence>
<gene>
    <name evidence="1" type="ORF">HX827_03340</name>
</gene>
<accession>A0A7K4NTJ6</accession>
<evidence type="ECO:0000313" key="2">
    <source>
        <dbReference type="Proteomes" id="UP000534207"/>
    </source>
</evidence>
<proteinExistence type="predicted"/>
<sequence length="385" mass="43973">MPFNGRINSSIFYEELIRLYLSEELRILIASGATGGTSGGSVGKYFHLKDFGEALTKFNIDYQLVRETDYVVGFPTKQISKLISSKRKFKKLIESFQPDAVLVDRQSNFGLEVIKAGIPLFVILRGHHWSELEFAKETIYKDPLMRKIVDLRGKIAEKVFAGATAILPVANYLTNIIKEHHPQQSIEVFVEGVNNVRWYKQKGIKLKHPCVGLLQDANWWRKTREMLILEKVIERMPEINFYWVGDGQYKDKILSVLEKFDNFHWLGSLQYPDKVREYLTEIDVYALITGMDLAPLSLKEAQLMEKPVIATNVGGCSEMMMDGKTGFLVKEGDANDLFEKLSSLLKNKEMSLKIGSSGTKFIEKNFSMDASAKNFIRILDTYIKN</sequence>
<dbReference type="EMBL" id="JACASW010000005">
    <property type="protein sequence ID" value="NWK06359.1"/>
    <property type="molecule type" value="Genomic_DNA"/>
</dbReference>
<dbReference type="SUPFAM" id="SSF53756">
    <property type="entry name" value="UDP-Glycosyltransferase/glycogen phosphorylase"/>
    <property type="match status" value="1"/>
</dbReference>
<reference evidence="1 2" key="1">
    <citation type="journal article" date="2019" name="Environ. Microbiol.">
        <title>Genomics insights into ecotype formation of ammonia-oxidizing archaea in the deep ocean.</title>
        <authorList>
            <person name="Wang Y."/>
            <person name="Huang J.M."/>
            <person name="Cui G.J."/>
            <person name="Nunoura T."/>
            <person name="Takaki Y."/>
            <person name="Li W.L."/>
            <person name="Li J."/>
            <person name="Gao Z.M."/>
            <person name="Takai K."/>
            <person name="Zhang A.Q."/>
            <person name="Stepanauskas R."/>
        </authorList>
    </citation>
    <scope>NUCLEOTIDE SEQUENCE [LARGE SCALE GENOMIC DNA]</scope>
    <source>
        <strain evidence="1 2">G13</strain>
    </source>
</reference>
<dbReference type="AlphaFoldDB" id="A0A7K4NTJ6"/>
<dbReference type="Gene3D" id="3.40.50.2000">
    <property type="entry name" value="Glycogen Phosphorylase B"/>
    <property type="match status" value="2"/>
</dbReference>